<dbReference type="Proteomes" id="UP000239241">
    <property type="component" value="Unassembled WGS sequence"/>
</dbReference>
<reference evidence="3 4" key="1">
    <citation type="submission" date="2018-02" db="EMBL/GenBank/DDBJ databases">
        <title>Bacteriophage NCPPB3778 and a type I-E CRISPR drive the evolution of the US Biological Select Agent, Rathayibacter toxicus.</title>
        <authorList>
            <person name="Davis E.W.II."/>
            <person name="Tabima J.F."/>
            <person name="Weisberg A.J."/>
            <person name="Lopes L.D."/>
            <person name="Wiseman M.S."/>
            <person name="Wiseman M.S."/>
            <person name="Pupko T."/>
            <person name="Belcher M.S."/>
            <person name="Sechler A.J."/>
            <person name="Tancos M.A."/>
            <person name="Schroeder B.K."/>
            <person name="Murray T.D."/>
            <person name="Luster D.G."/>
            <person name="Schneider W.L."/>
            <person name="Rogers E."/>
            <person name="Andreote F.D."/>
            <person name="Grunwald N.J."/>
            <person name="Putnam M.L."/>
            <person name="Chang J.H."/>
        </authorList>
    </citation>
    <scope>NUCLEOTIDE SEQUENCE [LARGE SCALE GENOMIC DNA]</scope>
    <source>
        <strain evidence="3 4">AY1B3</strain>
    </source>
</reference>
<dbReference type="RefSeq" id="WP_104290901.1">
    <property type="nucleotide sequence ID" value="NZ_PSXY01000023.1"/>
</dbReference>
<feature type="transmembrane region" description="Helical" evidence="2">
    <location>
        <begin position="12"/>
        <end position="30"/>
    </location>
</feature>
<feature type="transmembrane region" description="Helical" evidence="2">
    <location>
        <begin position="384"/>
        <end position="402"/>
    </location>
</feature>
<feature type="compositionally biased region" description="Basic residues" evidence="1">
    <location>
        <begin position="421"/>
        <end position="431"/>
    </location>
</feature>
<protein>
    <submittedName>
        <fullName evidence="3">Uncharacterized protein</fullName>
    </submittedName>
</protein>
<keyword evidence="2" id="KW-0472">Membrane</keyword>
<evidence type="ECO:0000256" key="2">
    <source>
        <dbReference type="SAM" id="Phobius"/>
    </source>
</evidence>
<dbReference type="AlphaFoldDB" id="A0A2S5VRP3"/>
<organism evidence="3 4">
    <name type="scientific">Clavibacter michiganensis</name>
    <dbReference type="NCBI Taxonomy" id="28447"/>
    <lineage>
        <taxon>Bacteria</taxon>
        <taxon>Bacillati</taxon>
        <taxon>Actinomycetota</taxon>
        <taxon>Actinomycetes</taxon>
        <taxon>Micrococcales</taxon>
        <taxon>Microbacteriaceae</taxon>
        <taxon>Clavibacter</taxon>
    </lineage>
</organism>
<feature type="transmembrane region" description="Helical" evidence="2">
    <location>
        <begin position="95"/>
        <end position="114"/>
    </location>
</feature>
<feature type="transmembrane region" description="Helical" evidence="2">
    <location>
        <begin position="335"/>
        <end position="355"/>
    </location>
</feature>
<feature type="transmembrane region" description="Helical" evidence="2">
    <location>
        <begin position="36"/>
        <end position="57"/>
    </location>
</feature>
<feature type="transmembrane region" description="Helical" evidence="2">
    <location>
        <begin position="192"/>
        <end position="209"/>
    </location>
</feature>
<evidence type="ECO:0000313" key="4">
    <source>
        <dbReference type="Proteomes" id="UP000239241"/>
    </source>
</evidence>
<feature type="transmembrane region" description="Helical" evidence="2">
    <location>
        <begin position="170"/>
        <end position="186"/>
    </location>
</feature>
<evidence type="ECO:0000313" key="3">
    <source>
        <dbReference type="EMBL" id="PPF66128.1"/>
    </source>
</evidence>
<comment type="caution">
    <text evidence="3">The sequence shown here is derived from an EMBL/GenBank/DDBJ whole genome shotgun (WGS) entry which is preliminary data.</text>
</comment>
<feature type="region of interest" description="Disordered" evidence="1">
    <location>
        <begin position="407"/>
        <end position="431"/>
    </location>
</feature>
<accession>A0A2S5VRP3</accession>
<sequence>MSSDRGTTVASAAHPALRAVAAVAIVLIAFREPVQQGLEVGHVAAVLLAPVWIPAFLRHRGAPVLAGLVVLSVVAGAWLTASSSADHATSSTEGVSASVLVLGVLASVGVIVWARTLMRDASVAVWFGVGMVVGINPGSTLFSTNPWKFGLSVPLAVLLLALAWRSGRRWVAVIVLVALIVMAGTNDSRSELAVLLLVLLVVLWDLRPATGRRGSVVSTLLVLGGLAVVVYQAGQALILEGYLGESTRQRTERQLDEAGSVIAGGRPELGAATALFQHHPWGFGSGTLPNLTDIQVAKTGMAALNYDPDNGYVENYLFGSSFELHSVLGDLWTRFGWAGILLTIAILVVLVAAAGTAVTHRMAAALLVYVVVKSLWNIPFSPLFSAVPLLVLALGLSLAPPARQAAVGHRSPRVSADRTRPARRTHVRDAR</sequence>
<feature type="transmembrane region" description="Helical" evidence="2">
    <location>
        <begin position="64"/>
        <end position="83"/>
    </location>
</feature>
<dbReference type="EMBL" id="PSXY01000023">
    <property type="protein sequence ID" value="PPF66128.1"/>
    <property type="molecule type" value="Genomic_DNA"/>
</dbReference>
<keyword evidence="2" id="KW-0812">Transmembrane</keyword>
<gene>
    <name evidence="3" type="ORF">C5E16_12365</name>
</gene>
<keyword evidence="2" id="KW-1133">Transmembrane helix</keyword>
<name>A0A2S5VRP3_9MICO</name>
<feature type="transmembrane region" description="Helical" evidence="2">
    <location>
        <begin position="121"/>
        <end position="139"/>
    </location>
</feature>
<feature type="transmembrane region" description="Helical" evidence="2">
    <location>
        <begin position="216"/>
        <end position="234"/>
    </location>
</feature>
<evidence type="ECO:0000256" key="1">
    <source>
        <dbReference type="SAM" id="MobiDB-lite"/>
    </source>
</evidence>
<proteinExistence type="predicted"/>